<dbReference type="RefSeq" id="WP_371435698.1">
    <property type="nucleotide sequence ID" value="NZ_JBHSRS010000013.1"/>
</dbReference>
<organism evidence="8 9">
    <name type="scientific">Polaromonas aquatica</name>
    <dbReference type="NCBI Taxonomy" id="332657"/>
    <lineage>
        <taxon>Bacteria</taxon>
        <taxon>Pseudomonadati</taxon>
        <taxon>Pseudomonadota</taxon>
        <taxon>Betaproteobacteria</taxon>
        <taxon>Burkholderiales</taxon>
        <taxon>Comamonadaceae</taxon>
        <taxon>Polaromonas</taxon>
    </lineage>
</organism>
<dbReference type="Pfam" id="PF12729">
    <property type="entry name" value="4HB_MCP_1"/>
    <property type="match status" value="1"/>
</dbReference>
<feature type="transmembrane region" description="Helical" evidence="5">
    <location>
        <begin position="16"/>
        <end position="35"/>
    </location>
</feature>
<feature type="compositionally biased region" description="Polar residues" evidence="4">
    <location>
        <begin position="283"/>
        <end position="303"/>
    </location>
</feature>
<proteinExistence type="inferred from homology"/>
<dbReference type="CDD" id="cd06225">
    <property type="entry name" value="HAMP"/>
    <property type="match status" value="1"/>
</dbReference>
<dbReference type="InterPro" id="IPR004090">
    <property type="entry name" value="Chemotax_Me-accpt_rcpt"/>
</dbReference>
<keyword evidence="1" id="KW-0488">Methylation</keyword>
<dbReference type="CDD" id="cd11386">
    <property type="entry name" value="MCP_signal"/>
    <property type="match status" value="1"/>
</dbReference>
<dbReference type="PRINTS" id="PR00260">
    <property type="entry name" value="CHEMTRNSDUCR"/>
</dbReference>
<keyword evidence="5" id="KW-0812">Transmembrane</keyword>
<gene>
    <name evidence="8" type="ORF">ACFQND_05750</name>
</gene>
<dbReference type="PROSITE" id="PS50111">
    <property type="entry name" value="CHEMOTAXIS_TRANSDUC_2"/>
    <property type="match status" value="1"/>
</dbReference>
<feature type="region of interest" description="Disordered" evidence="4">
    <location>
        <begin position="283"/>
        <end position="306"/>
    </location>
</feature>
<dbReference type="Proteomes" id="UP001596270">
    <property type="component" value="Unassembled WGS sequence"/>
</dbReference>
<evidence type="ECO:0000259" key="6">
    <source>
        <dbReference type="PROSITE" id="PS50111"/>
    </source>
</evidence>
<dbReference type="PROSITE" id="PS50885">
    <property type="entry name" value="HAMP"/>
    <property type="match status" value="1"/>
</dbReference>
<keyword evidence="5" id="KW-1133">Transmembrane helix</keyword>
<dbReference type="InterPro" id="IPR003660">
    <property type="entry name" value="HAMP_dom"/>
</dbReference>
<dbReference type="SUPFAM" id="SSF58104">
    <property type="entry name" value="Methyl-accepting chemotaxis protein (MCP) signaling domain"/>
    <property type="match status" value="1"/>
</dbReference>
<dbReference type="PANTHER" id="PTHR43531:SF14">
    <property type="entry name" value="METHYL-ACCEPTING CHEMOTAXIS PROTEIN I-RELATED"/>
    <property type="match status" value="1"/>
</dbReference>
<comment type="caution">
    <text evidence="8">The sequence shown here is derived from an EMBL/GenBank/DDBJ whole genome shotgun (WGS) entry which is preliminary data.</text>
</comment>
<keyword evidence="3" id="KW-0807">Transducer</keyword>
<evidence type="ECO:0000256" key="2">
    <source>
        <dbReference type="ARBA" id="ARBA00029447"/>
    </source>
</evidence>
<evidence type="ECO:0000256" key="1">
    <source>
        <dbReference type="ARBA" id="ARBA00022481"/>
    </source>
</evidence>
<evidence type="ECO:0000259" key="7">
    <source>
        <dbReference type="PROSITE" id="PS50885"/>
    </source>
</evidence>
<sequence>MGNIVNFRDLKIGRKLGLSFGVVIACLIVLATLAYSRIGLLGDEITQMSNDRYPKTVLAHTIKDELNETARQMRNILLMSDAQAIQKEFEQIEKNSKNISDAIAVLDKTILSEKGRENIKELIDIREKFSSLRANFLKLAKEGNIDEAKLVLLNELRPVQLTYFAVLDNVIKFQAGLMEASQKDAETQVLESHMIVLVLAATAILMSVLLSALTTRSITRPLNQAVQLAETVAAGDLSSHIEVASKDETGQLMQALKDMNANLAKVVGQVRQGTDTIATASSQIASGNQDLSSRTEEQASSLEETAASMEELTSTVKQNADNARQANQLAVSASSVAVRGGSVVSQVVDTMGAINASSRKIVEIISVIDGIAFQTNILALNAAVEAARAGEQGRGFAVVAAEVRNLAQRSATAAKEIKTLIDDSVHKVEEGSSQVAEAGRTMGEIVDSVKRVTDIMAEITAASHEQSSGIEQINQAITQMDQVTQQNAALVEEAAAAAQSLQEQAGGLSQLVSVFKLDRKQHGRGAVPKLAMAGVPAAGGAWEVF</sequence>
<dbReference type="PANTHER" id="PTHR43531">
    <property type="entry name" value="PROTEIN ICFG"/>
    <property type="match status" value="1"/>
</dbReference>
<keyword evidence="5" id="KW-0472">Membrane</keyword>
<comment type="similarity">
    <text evidence="2">Belongs to the methyl-accepting chemotaxis (MCP) protein family.</text>
</comment>
<evidence type="ECO:0000256" key="4">
    <source>
        <dbReference type="SAM" id="MobiDB-lite"/>
    </source>
</evidence>
<dbReference type="CDD" id="cd19411">
    <property type="entry name" value="MCP2201-like_sensor"/>
    <property type="match status" value="1"/>
</dbReference>
<feature type="domain" description="Methyl-accepting transducer" evidence="6">
    <location>
        <begin position="273"/>
        <end position="502"/>
    </location>
</feature>
<name>A0ABW1TVG6_9BURK</name>
<evidence type="ECO:0000256" key="3">
    <source>
        <dbReference type="PROSITE-ProRule" id="PRU00284"/>
    </source>
</evidence>
<dbReference type="SMART" id="SM00304">
    <property type="entry name" value="HAMP"/>
    <property type="match status" value="1"/>
</dbReference>
<evidence type="ECO:0000313" key="9">
    <source>
        <dbReference type="Proteomes" id="UP001596270"/>
    </source>
</evidence>
<reference evidence="9" key="1">
    <citation type="journal article" date="2019" name="Int. J. Syst. Evol. Microbiol.">
        <title>The Global Catalogue of Microorganisms (GCM) 10K type strain sequencing project: providing services to taxonomists for standard genome sequencing and annotation.</title>
        <authorList>
            <consortium name="The Broad Institute Genomics Platform"/>
            <consortium name="The Broad Institute Genome Sequencing Center for Infectious Disease"/>
            <person name="Wu L."/>
            <person name="Ma J."/>
        </authorList>
    </citation>
    <scope>NUCLEOTIDE SEQUENCE [LARGE SCALE GENOMIC DNA]</scope>
    <source>
        <strain evidence="9">CCUG 39402</strain>
    </source>
</reference>
<keyword evidence="9" id="KW-1185">Reference proteome</keyword>
<dbReference type="InterPro" id="IPR024478">
    <property type="entry name" value="HlyB_4HB_MCP"/>
</dbReference>
<dbReference type="InterPro" id="IPR047347">
    <property type="entry name" value="YvaQ-like_sensor"/>
</dbReference>
<evidence type="ECO:0000256" key="5">
    <source>
        <dbReference type="SAM" id="Phobius"/>
    </source>
</evidence>
<feature type="domain" description="HAMP" evidence="7">
    <location>
        <begin position="216"/>
        <end position="268"/>
    </location>
</feature>
<dbReference type="SMART" id="SM00283">
    <property type="entry name" value="MA"/>
    <property type="match status" value="1"/>
</dbReference>
<dbReference type="EMBL" id="JBHSRS010000013">
    <property type="protein sequence ID" value="MFC6280733.1"/>
    <property type="molecule type" value="Genomic_DNA"/>
</dbReference>
<dbReference type="InterPro" id="IPR004089">
    <property type="entry name" value="MCPsignal_dom"/>
</dbReference>
<protein>
    <submittedName>
        <fullName evidence="8">Methyl-accepting chemotaxis protein</fullName>
    </submittedName>
</protein>
<dbReference type="InterPro" id="IPR051310">
    <property type="entry name" value="MCP_chemotaxis"/>
</dbReference>
<dbReference type="Pfam" id="PF00015">
    <property type="entry name" value="MCPsignal"/>
    <property type="match status" value="1"/>
</dbReference>
<dbReference type="Gene3D" id="1.10.287.950">
    <property type="entry name" value="Methyl-accepting chemotaxis protein"/>
    <property type="match status" value="1"/>
</dbReference>
<accession>A0ABW1TVG6</accession>
<dbReference type="Pfam" id="PF00672">
    <property type="entry name" value="HAMP"/>
    <property type="match status" value="1"/>
</dbReference>
<evidence type="ECO:0000313" key="8">
    <source>
        <dbReference type="EMBL" id="MFC6280733.1"/>
    </source>
</evidence>